<sequence length="419" mass="46936">MESSIALLAQLDLQGFVYLFWHYVIFDLSRYGLSVIAILLAAPWERSSPDPSHRPAVSVLLVGFNEAKALRRTVRSLGEQTHQNLELILVDDGSIDRMREIGGSLRRRGELDRVVSTGIRGGKSSAINMGLEYARHDLVSIVDIDTTFDRDAFEQLVAGMADPQVGAVAGNLAVRNADTTLMARFQAIEYITSIALGRRFTAALGILSIVSGAFGVFRRQALRQIGGWDVGPGEDADITDKLRRAGWAIEFAPHAWSMTDVPETLSGFTHQRLRWNRSVIRFRLRKYGAAFNPFWRGFRAENALAMANILFYQVVLSISFYVYIVWLFATLGPYGALTVLGATMLIYILQGLLVYCVAWIMSGPRAPLAYALYVPGQILFSTFVQRGIRMIAYLDEWIFRRSYADPYVPSKVRDAAERF</sequence>
<keyword evidence="2" id="KW-0328">Glycosyltransferase</keyword>
<keyword evidence="4" id="KW-1133">Transmembrane helix</keyword>
<evidence type="ECO:0000313" key="7">
    <source>
        <dbReference type="Proteomes" id="UP000316688"/>
    </source>
</evidence>
<keyword evidence="3 6" id="KW-0808">Transferase</keyword>
<dbReference type="PANTHER" id="PTHR43630">
    <property type="entry name" value="POLY-BETA-1,6-N-ACETYL-D-GLUCOSAMINE SYNTHASE"/>
    <property type="match status" value="1"/>
</dbReference>
<reference evidence="6 7" key="1">
    <citation type="submission" date="2019-07" db="EMBL/GenBank/DDBJ databases">
        <title>Reclasification of Spiribacter aquaticus.</title>
        <authorList>
            <person name="Leon M.J."/>
            <person name="Sanchez-Porro C."/>
            <person name="Ventosa A."/>
        </authorList>
    </citation>
    <scope>NUCLEOTIDE SEQUENCE [LARGE SCALE GENOMIC DNA]</scope>
    <source>
        <strain evidence="6 7">SP30</strain>
    </source>
</reference>
<evidence type="ECO:0000259" key="5">
    <source>
        <dbReference type="Pfam" id="PF00535"/>
    </source>
</evidence>
<dbReference type="AlphaFoldDB" id="A0A557RJY9"/>
<evidence type="ECO:0000256" key="2">
    <source>
        <dbReference type="ARBA" id="ARBA00022676"/>
    </source>
</evidence>
<dbReference type="Proteomes" id="UP000316688">
    <property type="component" value="Unassembled WGS sequence"/>
</dbReference>
<feature type="transmembrane region" description="Helical" evidence="4">
    <location>
        <begin position="200"/>
        <end position="217"/>
    </location>
</feature>
<dbReference type="GO" id="GO:0016757">
    <property type="term" value="F:glycosyltransferase activity"/>
    <property type="evidence" value="ECO:0007669"/>
    <property type="project" value="UniProtKB-KW"/>
</dbReference>
<feature type="transmembrane region" description="Helical" evidence="4">
    <location>
        <begin position="336"/>
        <end position="361"/>
    </location>
</feature>
<keyword evidence="4" id="KW-0812">Transmembrane</keyword>
<dbReference type="EMBL" id="VMKP01000002">
    <property type="protein sequence ID" value="TVO65484.1"/>
    <property type="molecule type" value="Genomic_DNA"/>
</dbReference>
<accession>A0A557RJY9</accession>
<evidence type="ECO:0000313" key="6">
    <source>
        <dbReference type="EMBL" id="TVO65484.1"/>
    </source>
</evidence>
<dbReference type="RefSeq" id="WP_144347711.1">
    <property type="nucleotide sequence ID" value="NZ_VMKP01000002.1"/>
</dbReference>
<evidence type="ECO:0000256" key="4">
    <source>
        <dbReference type="SAM" id="Phobius"/>
    </source>
</evidence>
<feature type="transmembrane region" description="Helical" evidence="4">
    <location>
        <begin position="309"/>
        <end position="329"/>
    </location>
</feature>
<gene>
    <name evidence="6" type="ORF">FPL11_05250</name>
</gene>
<keyword evidence="7" id="KW-1185">Reference proteome</keyword>
<organism evidence="6 7">
    <name type="scientific">Spiribacter aquaticus</name>
    <dbReference type="NCBI Taxonomy" id="1935996"/>
    <lineage>
        <taxon>Bacteria</taxon>
        <taxon>Pseudomonadati</taxon>
        <taxon>Pseudomonadota</taxon>
        <taxon>Gammaproteobacteria</taxon>
        <taxon>Chromatiales</taxon>
        <taxon>Ectothiorhodospiraceae</taxon>
        <taxon>Spiribacter</taxon>
    </lineage>
</organism>
<dbReference type="InterPro" id="IPR029044">
    <property type="entry name" value="Nucleotide-diphossugar_trans"/>
</dbReference>
<dbReference type="Pfam" id="PF00535">
    <property type="entry name" value="Glycos_transf_2"/>
    <property type="match status" value="1"/>
</dbReference>
<dbReference type="SUPFAM" id="SSF53448">
    <property type="entry name" value="Nucleotide-diphospho-sugar transferases"/>
    <property type="match status" value="1"/>
</dbReference>
<evidence type="ECO:0000256" key="1">
    <source>
        <dbReference type="ARBA" id="ARBA00006739"/>
    </source>
</evidence>
<proteinExistence type="inferred from homology"/>
<dbReference type="PANTHER" id="PTHR43630:SF1">
    <property type="entry name" value="POLY-BETA-1,6-N-ACETYL-D-GLUCOSAMINE SYNTHASE"/>
    <property type="match status" value="1"/>
</dbReference>
<evidence type="ECO:0000256" key="3">
    <source>
        <dbReference type="ARBA" id="ARBA00022679"/>
    </source>
</evidence>
<comment type="caution">
    <text evidence="6">The sequence shown here is derived from an EMBL/GenBank/DDBJ whole genome shotgun (WGS) entry which is preliminary data.</text>
</comment>
<keyword evidence="4" id="KW-0472">Membrane</keyword>
<protein>
    <submittedName>
        <fullName evidence="6">Glycosyltransferase family 2 protein</fullName>
    </submittedName>
</protein>
<dbReference type="InterPro" id="IPR001173">
    <property type="entry name" value="Glyco_trans_2-like"/>
</dbReference>
<name>A0A557RJY9_9GAMM</name>
<dbReference type="Gene3D" id="3.90.550.10">
    <property type="entry name" value="Spore Coat Polysaccharide Biosynthesis Protein SpsA, Chain A"/>
    <property type="match status" value="1"/>
</dbReference>
<comment type="similarity">
    <text evidence="1">Belongs to the glycosyltransferase 2 family.</text>
</comment>
<feature type="domain" description="Glycosyltransferase 2-like" evidence="5">
    <location>
        <begin position="58"/>
        <end position="225"/>
    </location>
</feature>
<dbReference type="CDD" id="cd06423">
    <property type="entry name" value="CESA_like"/>
    <property type="match status" value="1"/>
</dbReference>